<reference evidence="3 4" key="1">
    <citation type="submission" date="2017-11" db="EMBL/GenBank/DDBJ databases">
        <title>Sphingomonas oleivorans sp. nov., isolated from oil-contaminated soil.</title>
        <authorList>
            <person name="Wang L."/>
            <person name="Chen L."/>
        </authorList>
    </citation>
    <scope>NUCLEOTIDE SEQUENCE [LARGE SCALE GENOMIC DNA]</scope>
    <source>
        <strain evidence="3 4">K101</strain>
    </source>
</reference>
<sequence length="659" mass="74261">MSDDDDFTPDLGKPRAGGSRMRRSYLQRVLQARTLAGGVRRTGRAFTGSRIGRGRVAGRQLASRDRLAGYRQRRVMVKYRIAKFNKANSLGAARAHLRYIQRDGVTRDGEPGRLYSAGQEQADGKAFLERADGDRHQFRFIVSPEDGDHYDDLRSLTRRLMVQMERDLGTKLDWVAVDHFNTGHPHTHIVVRGVDDRGQDLVIGGEYLTHGIRERAAELVSLDLGPRTDIEIEDRLTREIEQERLTSIDRRLLRDMDHRRIVEATDRDPFYQSLRAGRLQKLGHLGLATEIEPGRWQLADGIDDTLKRMGERGDIIRTMQRAFTEHGMERAAGDYAIADPASMKPIVGRVVERGLSDEANDRHYLIVDGTDGRSHYVDIGRGDATAYIPEGAVVRIAPKPVEARAVDRTVAEIAAAHDGRYSIDIHLRHDSTARESFAETHVRRLEAIRRVMTKGGSIIEREADGTWLIAPDHVDVAAAYEAQRAKAAPVIVDTLSTLPLDRQTGVDGATWLDRELIAADPEPLRDAGFGRETRAALVQRRQWLIAEGLAQEEQGRIIYRENLLAMLRRRELNRVAGQLSDELGIVYAEAKPGERIDGIYRRPVELASGRYALIEKSREFTLVPWRPVLDRHLEKQVSGIMRGDTINWTIGRQRGPSIS</sequence>
<dbReference type="Pfam" id="PF11843">
    <property type="entry name" value="DUF3363"/>
    <property type="match status" value="1"/>
</dbReference>
<accession>A0A2T4I828</accession>
<protein>
    <submittedName>
        <fullName evidence="3">Conjugal transfer protein TraI</fullName>
    </submittedName>
</protein>
<proteinExistence type="predicted"/>
<dbReference type="AlphaFoldDB" id="A0A2T4I828"/>
<dbReference type="Proteomes" id="UP000241206">
    <property type="component" value="Unassembled WGS sequence"/>
</dbReference>
<keyword evidence="4" id="KW-1185">Reference proteome</keyword>
<evidence type="ECO:0000256" key="1">
    <source>
        <dbReference type="SAM" id="MobiDB-lite"/>
    </source>
</evidence>
<evidence type="ECO:0000259" key="2">
    <source>
        <dbReference type="Pfam" id="PF03432"/>
    </source>
</evidence>
<dbReference type="RefSeq" id="WP_107393683.1">
    <property type="nucleotide sequence ID" value="NZ_PHHF01000004.1"/>
</dbReference>
<dbReference type="Pfam" id="PF03432">
    <property type="entry name" value="Relaxase"/>
    <property type="match status" value="1"/>
</dbReference>
<feature type="domain" description="MobA/VirD2-like nuclease" evidence="2">
    <location>
        <begin position="133"/>
        <end position="197"/>
    </location>
</feature>
<dbReference type="EMBL" id="PHHF01000004">
    <property type="protein sequence ID" value="PTD27695.1"/>
    <property type="molecule type" value="Genomic_DNA"/>
</dbReference>
<dbReference type="InterPro" id="IPR021795">
    <property type="entry name" value="DUF3363"/>
</dbReference>
<comment type="caution">
    <text evidence="3">The sequence shown here is derived from an EMBL/GenBank/DDBJ whole genome shotgun (WGS) entry which is preliminary data.</text>
</comment>
<feature type="region of interest" description="Disordered" evidence="1">
    <location>
        <begin position="1"/>
        <end position="21"/>
    </location>
</feature>
<dbReference type="NCBIfam" id="NF041267">
    <property type="entry name" value="relax_RlxS"/>
    <property type="match status" value="1"/>
</dbReference>
<name>A0A2T4I828_9SPHN</name>
<evidence type="ECO:0000313" key="4">
    <source>
        <dbReference type="Proteomes" id="UP000241206"/>
    </source>
</evidence>
<gene>
    <name evidence="3" type="ORF">CV103_01105</name>
</gene>
<organism evidence="3 4">
    <name type="scientific">Edaphosphingomonas fennica</name>
    <dbReference type="NCBI Taxonomy" id="114404"/>
    <lineage>
        <taxon>Bacteria</taxon>
        <taxon>Pseudomonadati</taxon>
        <taxon>Pseudomonadota</taxon>
        <taxon>Alphaproteobacteria</taxon>
        <taxon>Sphingomonadales</taxon>
        <taxon>Rhizorhabdaceae</taxon>
        <taxon>Edaphosphingomonas</taxon>
    </lineage>
</organism>
<evidence type="ECO:0000313" key="3">
    <source>
        <dbReference type="EMBL" id="PTD27695.1"/>
    </source>
</evidence>
<dbReference type="InterPro" id="IPR005094">
    <property type="entry name" value="Endonuclease_MobA/VirD2"/>
</dbReference>